<dbReference type="EMBL" id="LOED01000009">
    <property type="protein sequence ID" value="KXG77626.1"/>
    <property type="molecule type" value="Genomic_DNA"/>
</dbReference>
<organism evidence="10 11">
    <name type="scientific">Fervidicola ferrireducens</name>
    <dbReference type="NCBI Taxonomy" id="520764"/>
    <lineage>
        <taxon>Bacteria</taxon>
        <taxon>Bacillati</taxon>
        <taxon>Bacillota</taxon>
        <taxon>Clostridia</taxon>
        <taxon>Thermosediminibacterales</taxon>
        <taxon>Thermosediminibacteraceae</taxon>
        <taxon>Fervidicola</taxon>
    </lineage>
</organism>
<evidence type="ECO:0000256" key="9">
    <source>
        <dbReference type="RuleBase" id="RU364090"/>
    </source>
</evidence>
<dbReference type="Proteomes" id="UP000070427">
    <property type="component" value="Unassembled WGS sequence"/>
</dbReference>
<evidence type="ECO:0000256" key="6">
    <source>
        <dbReference type="ARBA" id="ARBA00022989"/>
    </source>
</evidence>
<keyword evidence="4 9" id="KW-1003">Cell membrane</keyword>
<dbReference type="PRINTS" id="PR00952">
    <property type="entry name" value="TYPE3IMQPROT"/>
</dbReference>
<keyword evidence="10" id="KW-0282">Flagellum</keyword>
<dbReference type="GO" id="GO:0044780">
    <property type="term" value="P:bacterial-type flagellum assembly"/>
    <property type="evidence" value="ECO:0007669"/>
    <property type="project" value="InterPro"/>
</dbReference>
<dbReference type="InParanoid" id="A0A140LAQ1"/>
<dbReference type="PATRIC" id="fig|520764.3.peg.1033"/>
<dbReference type="InterPro" id="IPR006305">
    <property type="entry name" value="FliQ"/>
</dbReference>
<dbReference type="STRING" id="520764.AN618_09960"/>
<evidence type="ECO:0000256" key="1">
    <source>
        <dbReference type="ARBA" id="ARBA00004651"/>
    </source>
</evidence>
<dbReference type="PIRSF" id="PIRSF004669">
    <property type="entry name" value="FliQ"/>
    <property type="match status" value="1"/>
</dbReference>
<dbReference type="GO" id="GO:0009425">
    <property type="term" value="C:bacterial-type flagellum basal body"/>
    <property type="evidence" value="ECO:0007669"/>
    <property type="project" value="UniProtKB-SubCell"/>
</dbReference>
<dbReference type="FunCoup" id="A0A140LAQ1">
    <property type="interactions" value="112"/>
</dbReference>
<comment type="caution">
    <text evidence="10">The sequence shown here is derived from an EMBL/GenBank/DDBJ whole genome shotgun (WGS) entry which is preliminary data.</text>
</comment>
<comment type="similarity">
    <text evidence="2 9">Belongs to the FliQ/MopD/SpaQ family.</text>
</comment>
<dbReference type="GO" id="GO:0009306">
    <property type="term" value="P:protein secretion"/>
    <property type="evidence" value="ECO:0007669"/>
    <property type="project" value="InterPro"/>
</dbReference>
<dbReference type="RefSeq" id="WP_066352790.1">
    <property type="nucleotide sequence ID" value="NZ_LOED01000009.1"/>
</dbReference>
<keyword evidence="10" id="KW-0969">Cilium</keyword>
<proteinExistence type="inferred from homology"/>
<dbReference type="PANTHER" id="PTHR34040:SF2">
    <property type="entry name" value="FLAGELLAR BIOSYNTHETIC PROTEIN FLIQ"/>
    <property type="match status" value="1"/>
</dbReference>
<dbReference type="InterPro" id="IPR002191">
    <property type="entry name" value="Bac_export_3"/>
</dbReference>
<dbReference type="Pfam" id="PF01313">
    <property type="entry name" value="Bac_export_3"/>
    <property type="match status" value="1"/>
</dbReference>
<gene>
    <name evidence="9 10" type="primary">fliQ</name>
    <name evidence="10" type="ORF">AN618_09960</name>
</gene>
<reference evidence="10 11" key="1">
    <citation type="submission" date="2015-12" db="EMBL/GenBank/DDBJ databases">
        <title>Draft genome sequnece of Fervidicola ferrireducens strain Y170.</title>
        <authorList>
            <person name="Patel B.K."/>
        </authorList>
    </citation>
    <scope>NUCLEOTIDE SEQUENCE [LARGE SCALE GENOMIC DNA]</scope>
    <source>
        <strain evidence="10 11">Y170</strain>
    </source>
</reference>
<evidence type="ECO:0000313" key="10">
    <source>
        <dbReference type="EMBL" id="KXG77626.1"/>
    </source>
</evidence>
<name>A0A140LAQ1_9FIRM</name>
<accession>A0A140LAQ1</accession>
<keyword evidence="11" id="KW-1185">Reference proteome</keyword>
<keyword evidence="8 9" id="KW-0975">Bacterial flagellum</keyword>
<keyword evidence="7 9" id="KW-0472">Membrane</keyword>
<keyword evidence="6 9" id="KW-1133">Transmembrane helix</keyword>
<comment type="function">
    <text evidence="9">Role in flagellar biosynthesis.</text>
</comment>
<keyword evidence="5 9" id="KW-0812">Transmembrane</keyword>
<dbReference type="AlphaFoldDB" id="A0A140LAQ1"/>
<evidence type="ECO:0000313" key="11">
    <source>
        <dbReference type="Proteomes" id="UP000070427"/>
    </source>
</evidence>
<feature type="transmembrane region" description="Helical" evidence="9">
    <location>
        <begin position="12"/>
        <end position="35"/>
    </location>
</feature>
<evidence type="ECO:0000256" key="7">
    <source>
        <dbReference type="ARBA" id="ARBA00023136"/>
    </source>
</evidence>
<evidence type="ECO:0000256" key="3">
    <source>
        <dbReference type="ARBA" id="ARBA00021718"/>
    </source>
</evidence>
<evidence type="ECO:0000256" key="4">
    <source>
        <dbReference type="ARBA" id="ARBA00022475"/>
    </source>
</evidence>
<protein>
    <recommendedName>
        <fullName evidence="3 9">Flagellar biosynthetic protein FliQ</fullName>
    </recommendedName>
</protein>
<dbReference type="GO" id="GO:0005886">
    <property type="term" value="C:plasma membrane"/>
    <property type="evidence" value="ECO:0007669"/>
    <property type="project" value="UniProtKB-SubCell"/>
</dbReference>
<feature type="transmembrane region" description="Helical" evidence="9">
    <location>
        <begin position="55"/>
        <end position="76"/>
    </location>
</feature>
<evidence type="ECO:0000256" key="2">
    <source>
        <dbReference type="ARBA" id="ARBA00006156"/>
    </source>
</evidence>
<sequence>MTQDTVIYLAREALSVLLLVSAPILGIGMAVGLLISIFQATTQIQEQSLNFVPKILAVVAVLLFFGPWMLGIMVNFTETLIRDIPHFIY</sequence>
<evidence type="ECO:0000256" key="5">
    <source>
        <dbReference type="ARBA" id="ARBA00022692"/>
    </source>
</evidence>
<evidence type="ECO:0000256" key="8">
    <source>
        <dbReference type="ARBA" id="ARBA00023143"/>
    </source>
</evidence>
<dbReference type="NCBIfam" id="TIGR01402">
    <property type="entry name" value="fliQ"/>
    <property type="match status" value="1"/>
</dbReference>
<dbReference type="PANTHER" id="PTHR34040">
    <property type="entry name" value="FLAGELLAR BIOSYNTHETIC PROTEIN FLIQ"/>
    <property type="match status" value="1"/>
</dbReference>
<dbReference type="OrthoDB" id="9806440at2"/>
<keyword evidence="10" id="KW-0966">Cell projection</keyword>
<comment type="subcellular location">
    <subcellularLocation>
        <location evidence="1 9">Cell membrane</location>
        <topology evidence="1">Multi-pass membrane protein</topology>
    </subcellularLocation>
    <subcellularLocation>
        <location evidence="9">Bacterial flagellum basal body</location>
    </subcellularLocation>
</comment>